<dbReference type="CDD" id="cd06850">
    <property type="entry name" value="biotinyl_domain"/>
    <property type="match status" value="1"/>
</dbReference>
<keyword evidence="2" id="KW-0275">Fatty acid biosynthesis</keyword>
<dbReference type="AlphaFoldDB" id="A0A518CXB0"/>
<keyword evidence="2" id="KW-0443">Lipid metabolism</keyword>
<keyword evidence="2" id="KW-0092">Biotin</keyword>
<evidence type="ECO:0000313" key="4">
    <source>
        <dbReference type="EMBL" id="QDU83852.1"/>
    </source>
</evidence>
<proteinExistence type="predicted"/>
<dbReference type="PRINTS" id="PR01071">
    <property type="entry name" value="ACOABIOTINCC"/>
</dbReference>
<dbReference type="EMBL" id="CP036290">
    <property type="protein sequence ID" value="QDU83852.1"/>
    <property type="molecule type" value="Genomic_DNA"/>
</dbReference>
<dbReference type="GO" id="GO:0009317">
    <property type="term" value="C:acetyl-CoA carboxylase complex"/>
    <property type="evidence" value="ECO:0007669"/>
    <property type="project" value="InterPro"/>
</dbReference>
<reference evidence="4 5" key="1">
    <citation type="submission" date="2019-02" db="EMBL/GenBank/DDBJ databases">
        <title>Deep-cultivation of Planctomycetes and their phenomic and genomic characterization uncovers novel biology.</title>
        <authorList>
            <person name="Wiegand S."/>
            <person name="Jogler M."/>
            <person name="Boedeker C."/>
            <person name="Pinto D."/>
            <person name="Vollmers J."/>
            <person name="Rivas-Marin E."/>
            <person name="Kohn T."/>
            <person name="Peeters S.H."/>
            <person name="Heuer A."/>
            <person name="Rast P."/>
            <person name="Oberbeckmann S."/>
            <person name="Bunk B."/>
            <person name="Jeske O."/>
            <person name="Meyerdierks A."/>
            <person name="Storesund J.E."/>
            <person name="Kallscheuer N."/>
            <person name="Luecker S."/>
            <person name="Lage O.M."/>
            <person name="Pohl T."/>
            <person name="Merkel B.J."/>
            <person name="Hornburger P."/>
            <person name="Mueller R.-W."/>
            <person name="Bruemmer F."/>
            <person name="Labrenz M."/>
            <person name="Spormann A.M."/>
            <person name="Op den Camp H."/>
            <person name="Overmann J."/>
            <person name="Amann R."/>
            <person name="Jetten M.S.M."/>
            <person name="Mascher T."/>
            <person name="Medema M.H."/>
            <person name="Devos D.P."/>
            <person name="Kaster A.-K."/>
            <person name="Ovreas L."/>
            <person name="Rohde M."/>
            <person name="Galperin M.Y."/>
            <person name="Jogler C."/>
        </authorList>
    </citation>
    <scope>NUCLEOTIDE SEQUENCE [LARGE SCALE GENOMIC DNA]</scope>
    <source>
        <strain evidence="4 5">Pla163</strain>
    </source>
</reference>
<dbReference type="InterPro" id="IPR011053">
    <property type="entry name" value="Single_hybrid_motif"/>
</dbReference>
<comment type="function">
    <text evidence="1 2">This protein is a component of the acetyl coenzyme A carboxylase complex; first, biotin carboxylase catalyzes the carboxylation of the carrier protein and then the transcarboxylase transfers the carboxyl group to form malonyl-CoA.</text>
</comment>
<accession>A0A518CXB0</accession>
<dbReference type="Proteomes" id="UP000319342">
    <property type="component" value="Chromosome"/>
</dbReference>
<keyword evidence="5" id="KW-1185">Reference proteome</keyword>
<dbReference type="UniPathway" id="UPA00094"/>
<evidence type="ECO:0000256" key="1">
    <source>
        <dbReference type="ARBA" id="ARBA00003761"/>
    </source>
</evidence>
<sequence>MKTRRHLIVERASEASAGRVRLLSPGVGWFGQALPKGQILAPDANAGVLETLGNFTELVVPPGVIGRIANAAPNRYLEPVEYGQVLYELDAFEGAIDAEEEVVDEIEGGLAVRAPFAGRFWHRPAPGDPAFVEAGDEIVTGRTIGLLEVMKTFSHVHYEGAGLPARARVVRLVAGDGDEVAAGDPLLVVE</sequence>
<keyword evidence="2" id="KW-0276">Fatty acid metabolism</keyword>
<evidence type="ECO:0000313" key="5">
    <source>
        <dbReference type="Proteomes" id="UP000319342"/>
    </source>
</evidence>
<comment type="pathway">
    <text evidence="2">Lipid metabolism; fatty acid biosynthesis.</text>
</comment>
<feature type="domain" description="Lipoyl-binding" evidence="3">
    <location>
        <begin position="112"/>
        <end position="188"/>
    </location>
</feature>
<dbReference type="Pfam" id="PF00364">
    <property type="entry name" value="Biotin_lipoyl"/>
    <property type="match status" value="1"/>
</dbReference>
<dbReference type="SUPFAM" id="SSF51230">
    <property type="entry name" value="Single hybrid motif"/>
    <property type="match status" value="1"/>
</dbReference>
<organism evidence="4 5">
    <name type="scientific">Rohdeia mirabilis</name>
    <dbReference type="NCBI Taxonomy" id="2528008"/>
    <lineage>
        <taxon>Bacteria</taxon>
        <taxon>Pseudomonadati</taxon>
        <taxon>Planctomycetota</taxon>
        <taxon>Planctomycetia</taxon>
        <taxon>Planctomycetia incertae sedis</taxon>
        <taxon>Rohdeia</taxon>
    </lineage>
</organism>
<protein>
    <recommendedName>
        <fullName evidence="2">Biotin carboxyl carrier protein of acetyl-CoA carboxylase</fullName>
    </recommendedName>
</protein>
<dbReference type="OrthoDB" id="9811735at2"/>
<gene>
    <name evidence="4" type="primary">accB_1</name>
    <name evidence="4" type="ORF">Pla163_09530</name>
</gene>
<dbReference type="Gene3D" id="2.40.50.100">
    <property type="match status" value="1"/>
</dbReference>
<evidence type="ECO:0000259" key="3">
    <source>
        <dbReference type="Pfam" id="PF00364"/>
    </source>
</evidence>
<dbReference type="InterPro" id="IPR000089">
    <property type="entry name" value="Biotin_lipoyl"/>
</dbReference>
<dbReference type="RefSeq" id="WP_145184301.1">
    <property type="nucleotide sequence ID" value="NZ_CP036290.1"/>
</dbReference>
<keyword evidence="2" id="KW-0444">Lipid biosynthesis</keyword>
<dbReference type="GO" id="GO:0006633">
    <property type="term" value="P:fatty acid biosynthetic process"/>
    <property type="evidence" value="ECO:0007669"/>
    <property type="project" value="UniProtKB-UniPathway"/>
</dbReference>
<name>A0A518CXB0_9BACT</name>
<dbReference type="GO" id="GO:0003989">
    <property type="term" value="F:acetyl-CoA carboxylase activity"/>
    <property type="evidence" value="ECO:0007669"/>
    <property type="project" value="InterPro"/>
</dbReference>
<dbReference type="InterPro" id="IPR001249">
    <property type="entry name" value="AcCoA_biotinCC"/>
</dbReference>
<evidence type="ECO:0000256" key="2">
    <source>
        <dbReference type="RuleBase" id="RU364072"/>
    </source>
</evidence>